<dbReference type="RefSeq" id="WP_103915055.1">
    <property type="nucleotide sequence ID" value="NZ_FNUV01000001.1"/>
</dbReference>
<dbReference type="AlphaFoldDB" id="A0A1H5S5W0"/>
<dbReference type="InterPro" id="IPR052345">
    <property type="entry name" value="Rad_response_metalloprotease"/>
</dbReference>
<dbReference type="PANTHER" id="PTHR43236">
    <property type="entry name" value="ANTITOXIN HIGA1"/>
    <property type="match status" value="1"/>
</dbReference>
<reference evidence="2 3" key="1">
    <citation type="submission" date="2016-10" db="EMBL/GenBank/DDBJ databases">
        <authorList>
            <person name="de Groot N.N."/>
        </authorList>
    </citation>
    <scope>NUCLEOTIDE SEQUENCE [LARGE SCALE GENOMIC DNA]</scope>
    <source>
        <strain evidence="2 3">AR32</strain>
    </source>
</reference>
<name>A0A1H5S5W0_XYLRU</name>
<proteinExistence type="predicted"/>
<dbReference type="PANTHER" id="PTHR43236:SF1">
    <property type="entry name" value="BLL7220 PROTEIN"/>
    <property type="match status" value="1"/>
</dbReference>
<feature type="domain" description="IrrE N-terminal-like" evidence="1">
    <location>
        <begin position="59"/>
        <end position="175"/>
    </location>
</feature>
<accession>A0A1H5S5W0</accession>
<evidence type="ECO:0000259" key="1">
    <source>
        <dbReference type="Pfam" id="PF06114"/>
    </source>
</evidence>
<dbReference type="Gene3D" id="1.10.10.2910">
    <property type="match status" value="1"/>
</dbReference>
<protein>
    <recommendedName>
        <fullName evidence="1">IrrE N-terminal-like domain-containing protein</fullName>
    </recommendedName>
</protein>
<evidence type="ECO:0000313" key="3">
    <source>
        <dbReference type="Proteomes" id="UP000236735"/>
    </source>
</evidence>
<dbReference type="InterPro" id="IPR010359">
    <property type="entry name" value="IrrE_HExxH"/>
</dbReference>
<dbReference type="Pfam" id="PF06114">
    <property type="entry name" value="Peptidase_M78"/>
    <property type="match status" value="1"/>
</dbReference>
<organism evidence="2 3">
    <name type="scientific">Xylanibacter ruminicola</name>
    <name type="common">Prevotella ruminicola</name>
    <dbReference type="NCBI Taxonomy" id="839"/>
    <lineage>
        <taxon>Bacteria</taxon>
        <taxon>Pseudomonadati</taxon>
        <taxon>Bacteroidota</taxon>
        <taxon>Bacteroidia</taxon>
        <taxon>Bacteroidales</taxon>
        <taxon>Prevotellaceae</taxon>
        <taxon>Xylanibacter</taxon>
    </lineage>
</organism>
<dbReference type="Proteomes" id="UP000236735">
    <property type="component" value="Unassembled WGS sequence"/>
</dbReference>
<dbReference type="EMBL" id="FNUV01000001">
    <property type="protein sequence ID" value="SEF45268.1"/>
    <property type="molecule type" value="Genomic_DNA"/>
</dbReference>
<gene>
    <name evidence="2" type="ORF">SAMN05216354_0500</name>
</gene>
<evidence type="ECO:0000313" key="2">
    <source>
        <dbReference type="EMBL" id="SEF45268.1"/>
    </source>
</evidence>
<sequence length="187" mass="21121">MGRKGNRTVTETTAYTEPTLMTNVEQLLKQAADNSCYDGDKLNIEKVAKMVGQAANETISVRYIPMDSSVSGILEYDNGIWLIKVNNKHNGKRQRFTIAHELGHFMLHRNKSALFEDKIFFRAVEKDNMEYAANSFAALLLMPENRVREAINDGMRNIGTLADRFGVSSPAMKSRVVELGYKLKQND</sequence>